<feature type="non-terminal residue" evidence="1">
    <location>
        <position position="197"/>
    </location>
</feature>
<dbReference type="Proteomes" id="UP001165060">
    <property type="component" value="Unassembled WGS sequence"/>
</dbReference>
<accession>A0ABQ6MWF3</accession>
<reference evidence="1 2" key="1">
    <citation type="journal article" date="2023" name="Commun. Biol.">
        <title>Genome analysis of Parmales, the sister group of diatoms, reveals the evolutionary specialization of diatoms from phago-mixotrophs to photoautotrophs.</title>
        <authorList>
            <person name="Ban H."/>
            <person name="Sato S."/>
            <person name="Yoshikawa S."/>
            <person name="Yamada K."/>
            <person name="Nakamura Y."/>
            <person name="Ichinomiya M."/>
            <person name="Sato N."/>
            <person name="Blanc-Mathieu R."/>
            <person name="Endo H."/>
            <person name="Kuwata A."/>
            <person name="Ogata H."/>
        </authorList>
    </citation>
    <scope>NUCLEOTIDE SEQUENCE [LARGE SCALE GENOMIC DNA]</scope>
</reference>
<organism evidence="1 2">
    <name type="scientific">Tetraparma gracilis</name>
    <dbReference type="NCBI Taxonomy" id="2962635"/>
    <lineage>
        <taxon>Eukaryota</taxon>
        <taxon>Sar</taxon>
        <taxon>Stramenopiles</taxon>
        <taxon>Ochrophyta</taxon>
        <taxon>Bolidophyceae</taxon>
        <taxon>Parmales</taxon>
        <taxon>Triparmaceae</taxon>
        <taxon>Tetraparma</taxon>
    </lineage>
</organism>
<comment type="caution">
    <text evidence="1">The sequence shown here is derived from an EMBL/GenBank/DDBJ whole genome shotgun (WGS) entry which is preliminary data.</text>
</comment>
<gene>
    <name evidence="1" type="ORF">TeGR_g10403</name>
</gene>
<dbReference type="PANTHER" id="PTHR33504:SF2">
    <property type="entry name" value="PROTEIN MFI"/>
    <property type="match status" value="1"/>
</dbReference>
<evidence type="ECO:0000313" key="1">
    <source>
        <dbReference type="EMBL" id="GMI34290.1"/>
    </source>
</evidence>
<keyword evidence="2" id="KW-1185">Reference proteome</keyword>
<dbReference type="PANTHER" id="PTHR33504">
    <property type="entry name" value="NADH DEHYDROGENASE (UBIQUINONE) 1 BETA SUBCOMPLEX, 4"/>
    <property type="match status" value="1"/>
</dbReference>
<proteinExistence type="predicted"/>
<protein>
    <submittedName>
        <fullName evidence="1">Uncharacterized protein</fullName>
    </submittedName>
</protein>
<sequence length="197" mass="22053">MARSRVASLHATTSHLRTPEDRMAARIQSKFRSWSGLRIYRFFRDLIKFRGTGDPKTLLRTINPSEAALFDGGTAVHLRFRLGGSSFPPTLYYKIFTSSPVADIGSFAPRDYTKSAIDPEEFHDRSRMGQGSFPKTMRGTVRVGDTNFAANAVVGDEGMQGWYERTENNGWRAVTVRATDELGSDSVESRPSKTYNT</sequence>
<name>A0ABQ6MWF3_9STRA</name>
<dbReference type="EMBL" id="BRYB01003299">
    <property type="protein sequence ID" value="GMI34290.1"/>
    <property type="molecule type" value="Genomic_DNA"/>
</dbReference>
<evidence type="ECO:0000313" key="2">
    <source>
        <dbReference type="Proteomes" id="UP001165060"/>
    </source>
</evidence>